<keyword evidence="3" id="KW-1185">Reference proteome</keyword>
<dbReference type="AlphaFoldDB" id="A0AB94IRZ8"/>
<dbReference type="CDD" id="cd02440">
    <property type="entry name" value="AdoMet_MTases"/>
    <property type="match status" value="1"/>
</dbReference>
<keyword evidence="2" id="KW-0489">Methyltransferase</keyword>
<dbReference type="GO" id="GO:0030488">
    <property type="term" value="P:tRNA methylation"/>
    <property type="evidence" value="ECO:0007669"/>
    <property type="project" value="TreeGrafter"/>
</dbReference>
<sequence length="323" mass="36072">MIDPTIDFSPQKGSPYIYTYACSEDERSLCALEMRSLFSKVSQSKVLESFVKIDPSRSPFIKERMSVIYEAESLDNLYQQVKALQLSGETFKVTYVKNSGQTKREDEGFEKRRAIERAIGLHINGKADLRFPDQSFGIMHVNGRWVFGEYVNSESVWFRHQKKPNGYSTALSTRVARAVVNIAIPKPNGIKAIDPCCGIGTVLIEARSMGIDIVGSDRNQLILPGARENMAHFGLTGEIKLADLRDISNHYDVAIIDLPYNLCSVITPEEQLEMLQSARGFADKVVVVTVEPIDEILLKAGFSIIDRGVAKKGLFSREVIVCN</sequence>
<reference evidence="2 3" key="1">
    <citation type="journal article" date="2014" name="Environ. Microbiol.">
        <title>The nitrate-ammonifying and nosZ-carrying bacterium Bacillus vireti is a potent source and sink for nitric and nitrous oxide under high nitrate conditions.</title>
        <authorList>
            <person name="Mania D."/>
            <person name="Heylen K."/>
            <person name="van Spanning R.J."/>
            <person name="Frostegard A."/>
        </authorList>
    </citation>
    <scope>NUCLEOTIDE SEQUENCE [LARGE SCALE GENOMIC DNA]</scope>
    <source>
        <strain evidence="2 3">LMG 21834</strain>
    </source>
</reference>
<accession>A0AB94IRZ8</accession>
<evidence type="ECO:0000313" key="2">
    <source>
        <dbReference type="EMBL" id="ETI69812.1"/>
    </source>
</evidence>
<dbReference type="EMBL" id="ALAN01000039">
    <property type="protein sequence ID" value="ETI69812.1"/>
    <property type="molecule type" value="Genomic_DNA"/>
</dbReference>
<evidence type="ECO:0000259" key="1">
    <source>
        <dbReference type="Pfam" id="PF01170"/>
    </source>
</evidence>
<keyword evidence="2" id="KW-0808">Transferase</keyword>
<dbReference type="GO" id="GO:0016423">
    <property type="term" value="F:tRNA (guanine) methyltransferase activity"/>
    <property type="evidence" value="ECO:0007669"/>
    <property type="project" value="TreeGrafter"/>
</dbReference>
<feature type="domain" description="Ribosomal RNA large subunit methyltransferase K/L-like methyltransferase" evidence="1">
    <location>
        <begin position="163"/>
        <end position="261"/>
    </location>
</feature>
<dbReference type="RefSeq" id="WP_024027379.1">
    <property type="nucleotide sequence ID" value="NZ_ALAN01000039.1"/>
</dbReference>
<dbReference type="PANTHER" id="PTHR14911:SF13">
    <property type="entry name" value="TRNA (GUANINE(6)-N2)-METHYLTRANSFERASE THUMP3"/>
    <property type="match status" value="1"/>
</dbReference>
<dbReference type="Gene3D" id="3.40.50.150">
    <property type="entry name" value="Vaccinia Virus protein VP39"/>
    <property type="match status" value="1"/>
</dbReference>
<dbReference type="SUPFAM" id="SSF53335">
    <property type="entry name" value="S-adenosyl-L-methionine-dependent methyltransferases"/>
    <property type="match status" value="1"/>
</dbReference>
<dbReference type="Pfam" id="PF01170">
    <property type="entry name" value="UPF0020"/>
    <property type="match status" value="1"/>
</dbReference>
<protein>
    <submittedName>
        <fullName evidence="2">RNA methylase family UPF0020</fullName>
    </submittedName>
</protein>
<dbReference type="InterPro" id="IPR029063">
    <property type="entry name" value="SAM-dependent_MTases_sf"/>
</dbReference>
<dbReference type="Proteomes" id="UP000018877">
    <property type="component" value="Unassembled WGS sequence"/>
</dbReference>
<gene>
    <name evidence="2" type="ORF">BAVI_05824</name>
</gene>
<dbReference type="PANTHER" id="PTHR14911">
    <property type="entry name" value="THUMP DOMAIN-CONTAINING"/>
    <property type="match status" value="1"/>
</dbReference>
<evidence type="ECO:0000313" key="3">
    <source>
        <dbReference type="Proteomes" id="UP000018877"/>
    </source>
</evidence>
<proteinExistence type="predicted"/>
<organism evidence="2 3">
    <name type="scientific">Neobacillus vireti LMG 21834</name>
    <dbReference type="NCBI Taxonomy" id="1131730"/>
    <lineage>
        <taxon>Bacteria</taxon>
        <taxon>Bacillati</taxon>
        <taxon>Bacillota</taxon>
        <taxon>Bacilli</taxon>
        <taxon>Bacillales</taxon>
        <taxon>Bacillaceae</taxon>
        <taxon>Neobacillus</taxon>
    </lineage>
</organism>
<dbReference type="InterPro" id="IPR000241">
    <property type="entry name" value="RlmKL-like_Mtase"/>
</dbReference>
<name>A0AB94IRZ8_9BACI</name>
<comment type="caution">
    <text evidence="2">The sequence shown here is derived from an EMBL/GenBank/DDBJ whole genome shotgun (WGS) entry which is preliminary data.</text>
</comment>